<feature type="domain" description="ChsH2 rubredoxin-like zinc ribbon" evidence="1">
    <location>
        <begin position="22"/>
        <end position="48"/>
    </location>
</feature>
<evidence type="ECO:0000313" key="3">
    <source>
        <dbReference type="Proteomes" id="UP000193866"/>
    </source>
</evidence>
<keyword evidence="3" id="KW-1185">Reference proteome</keyword>
<dbReference type="Proteomes" id="UP000193866">
    <property type="component" value="Unassembled WGS sequence"/>
</dbReference>
<dbReference type="Pfam" id="PF12172">
    <property type="entry name" value="zf-ChsH2"/>
    <property type="match status" value="1"/>
</dbReference>
<dbReference type="AlphaFoldDB" id="A0A1X1Y835"/>
<dbReference type="STRING" id="1108812.AWC16_22035"/>
<reference evidence="2 3" key="1">
    <citation type="submission" date="2016-01" db="EMBL/GenBank/DDBJ databases">
        <title>The new phylogeny of the genus Mycobacterium.</title>
        <authorList>
            <person name="Tarcisio F."/>
            <person name="Conor M."/>
            <person name="Antonella G."/>
            <person name="Elisabetta G."/>
            <person name="Giulia F.S."/>
            <person name="Sara T."/>
            <person name="Anna F."/>
            <person name="Clotilde B."/>
            <person name="Roberto B."/>
            <person name="Veronica D.S."/>
            <person name="Fabio R."/>
            <person name="Monica P."/>
            <person name="Olivier J."/>
            <person name="Enrico T."/>
            <person name="Nicola S."/>
        </authorList>
    </citation>
    <scope>NUCLEOTIDE SEQUENCE [LARGE SCALE GENOMIC DNA]</scope>
    <source>
        <strain evidence="2 3">DSM 45394</strain>
    </source>
</reference>
<dbReference type="InterPro" id="IPR022002">
    <property type="entry name" value="ChsH2_Znr"/>
</dbReference>
<dbReference type="InterPro" id="IPR012340">
    <property type="entry name" value="NA-bd_OB-fold"/>
</dbReference>
<evidence type="ECO:0000259" key="1">
    <source>
        <dbReference type="Pfam" id="PF12172"/>
    </source>
</evidence>
<dbReference type="PANTHER" id="PTHR34075:SF5">
    <property type="entry name" value="BLR3430 PROTEIN"/>
    <property type="match status" value="1"/>
</dbReference>
<dbReference type="InterPro" id="IPR052513">
    <property type="entry name" value="Thioester_dehydratase-like"/>
</dbReference>
<accession>A0A1X1Y835</accession>
<dbReference type="SUPFAM" id="SSF50249">
    <property type="entry name" value="Nucleic acid-binding proteins"/>
    <property type="match status" value="1"/>
</dbReference>
<dbReference type="RefSeq" id="WP_085266712.1">
    <property type="nucleotide sequence ID" value="NZ_JACKVG010000011.1"/>
</dbReference>
<evidence type="ECO:0000313" key="2">
    <source>
        <dbReference type="EMBL" id="ORW07170.1"/>
    </source>
</evidence>
<proteinExistence type="predicted"/>
<sequence>MGRVGANPRLYDADSDVPVLHGVRCSRCERVYFPPISIGCESCGAQDLVPANLTPSGTVFAAATVHLHPGDTPVPFTIVEVLLDSGPLIRALVHPEAGDPEIGSRVVGTWLITATDGENQTIEPAFIPAPSEEAR</sequence>
<name>A0A1X1Y835_9MYCO</name>
<dbReference type="EMBL" id="LQPG01000053">
    <property type="protein sequence ID" value="ORW07170.1"/>
    <property type="molecule type" value="Genomic_DNA"/>
</dbReference>
<protein>
    <recommendedName>
        <fullName evidence="1">ChsH2 rubredoxin-like zinc ribbon domain-containing protein</fullName>
    </recommendedName>
</protein>
<dbReference type="OrthoDB" id="8963338at2"/>
<organism evidence="2 3">
    <name type="scientific">Mycolicibacter longobardus</name>
    <dbReference type="NCBI Taxonomy" id="1108812"/>
    <lineage>
        <taxon>Bacteria</taxon>
        <taxon>Bacillati</taxon>
        <taxon>Actinomycetota</taxon>
        <taxon>Actinomycetes</taxon>
        <taxon>Mycobacteriales</taxon>
        <taxon>Mycobacteriaceae</taxon>
        <taxon>Mycolicibacter</taxon>
    </lineage>
</organism>
<comment type="caution">
    <text evidence="2">The sequence shown here is derived from an EMBL/GenBank/DDBJ whole genome shotgun (WGS) entry which is preliminary data.</text>
</comment>
<dbReference type="PANTHER" id="PTHR34075">
    <property type="entry name" value="BLR3430 PROTEIN"/>
    <property type="match status" value="1"/>
</dbReference>
<gene>
    <name evidence="2" type="ORF">AWC16_22035</name>
</gene>